<dbReference type="PROSITE" id="PS00523">
    <property type="entry name" value="SULFATASE_1"/>
    <property type="match status" value="1"/>
</dbReference>
<keyword evidence="6" id="KW-0106">Calcium</keyword>
<protein>
    <submittedName>
        <fullName evidence="9">Arylsulfatase</fullName>
    </submittedName>
</protein>
<name>A0A6C2UN82_9BACT</name>
<feature type="signal peptide" evidence="7">
    <location>
        <begin position="1"/>
        <end position="19"/>
    </location>
</feature>
<sequence>MKKLILAVSLLVLAINAMAGASNPAKSGAQPNIVLFFVDDWGWADMGLRQPKVFESPNIDKLMHQGIDFTQAYIATPTCSPSRGTLLTGQHPTRLELVRHIPNDEKHGFDKFGRTDEKYSYWEKDPAHVPCINWLPLEHTTYAEALKELGYYNLFAGKWHLGHEPYHPIHQGFDRQIGTSNAGHPKSYYPPYFKNSDVMADEKEAYLTDKLTDETVKFIDGWNKEQPLMISLWYYSVHGPHVGRKDYLKHFQEKGLTGSYAHYAAMVKSVDESIGRVRDALEKKGLADNTIIILLSDQGGAFDNPPFHGGKKLDTLYEGGARVPFVFNWPGVTKPGAVNNSIVQSTDLFPTLVEIAGGDPSDYKDLDGISLLKTIKNNSELKRCEPIYGFRAYEDLYGSVRQGDWKLLAYRSGILKLYNIAQDEGEKTDLAKSNPEKVAELKAKLIDWEKEMNVEKYSGVQ</sequence>
<evidence type="ECO:0000256" key="7">
    <source>
        <dbReference type="SAM" id="SignalP"/>
    </source>
</evidence>
<keyword evidence="4 7" id="KW-0732">Signal</keyword>
<dbReference type="Gene3D" id="3.40.720.10">
    <property type="entry name" value="Alkaline Phosphatase, subunit A"/>
    <property type="match status" value="1"/>
</dbReference>
<dbReference type="CDD" id="cd16144">
    <property type="entry name" value="ARS_like"/>
    <property type="match status" value="1"/>
</dbReference>
<evidence type="ECO:0000259" key="8">
    <source>
        <dbReference type="Pfam" id="PF00884"/>
    </source>
</evidence>
<keyword evidence="5" id="KW-0378">Hydrolase</keyword>
<feature type="chain" id="PRO_5028995187" evidence="7">
    <location>
        <begin position="20"/>
        <end position="461"/>
    </location>
</feature>
<dbReference type="GO" id="GO:0004065">
    <property type="term" value="F:arylsulfatase activity"/>
    <property type="evidence" value="ECO:0007669"/>
    <property type="project" value="TreeGrafter"/>
</dbReference>
<comment type="similarity">
    <text evidence="2">Belongs to the sulfatase family.</text>
</comment>
<dbReference type="RefSeq" id="WP_136061912.1">
    <property type="nucleotide sequence ID" value="NZ_CAAHFH010000001.1"/>
</dbReference>
<accession>A0A6C2UN82</accession>
<evidence type="ECO:0000256" key="6">
    <source>
        <dbReference type="ARBA" id="ARBA00022837"/>
    </source>
</evidence>
<dbReference type="EMBL" id="CAAHFH010000001">
    <property type="protein sequence ID" value="VGO20506.1"/>
    <property type="molecule type" value="Genomic_DNA"/>
</dbReference>
<dbReference type="PANTHER" id="PTHR42693">
    <property type="entry name" value="ARYLSULFATASE FAMILY MEMBER"/>
    <property type="match status" value="1"/>
</dbReference>
<evidence type="ECO:0000256" key="3">
    <source>
        <dbReference type="ARBA" id="ARBA00022723"/>
    </source>
</evidence>
<dbReference type="Pfam" id="PF00884">
    <property type="entry name" value="Sulfatase"/>
    <property type="match status" value="1"/>
</dbReference>
<feature type="domain" description="Sulfatase N-terminal" evidence="8">
    <location>
        <begin position="31"/>
        <end position="357"/>
    </location>
</feature>
<dbReference type="Gene3D" id="3.30.1120.10">
    <property type="match status" value="1"/>
</dbReference>
<dbReference type="Proteomes" id="UP000346198">
    <property type="component" value="Unassembled WGS sequence"/>
</dbReference>
<evidence type="ECO:0000256" key="5">
    <source>
        <dbReference type="ARBA" id="ARBA00022801"/>
    </source>
</evidence>
<keyword evidence="10" id="KW-1185">Reference proteome</keyword>
<evidence type="ECO:0000313" key="10">
    <source>
        <dbReference type="Proteomes" id="UP000346198"/>
    </source>
</evidence>
<dbReference type="InterPro" id="IPR000917">
    <property type="entry name" value="Sulfatase_N"/>
</dbReference>
<organism evidence="9 10">
    <name type="scientific">Pontiella sulfatireligans</name>
    <dbReference type="NCBI Taxonomy" id="2750658"/>
    <lineage>
        <taxon>Bacteria</taxon>
        <taxon>Pseudomonadati</taxon>
        <taxon>Kiritimatiellota</taxon>
        <taxon>Kiritimatiellia</taxon>
        <taxon>Kiritimatiellales</taxon>
        <taxon>Pontiellaceae</taxon>
        <taxon>Pontiella</taxon>
    </lineage>
</organism>
<evidence type="ECO:0000313" key="9">
    <source>
        <dbReference type="EMBL" id="VGO20506.1"/>
    </source>
</evidence>
<dbReference type="PANTHER" id="PTHR42693:SF42">
    <property type="entry name" value="ARYLSULFATASE G"/>
    <property type="match status" value="1"/>
</dbReference>
<proteinExistence type="inferred from homology"/>
<dbReference type="GO" id="GO:0046872">
    <property type="term" value="F:metal ion binding"/>
    <property type="evidence" value="ECO:0007669"/>
    <property type="project" value="UniProtKB-KW"/>
</dbReference>
<dbReference type="InterPro" id="IPR024607">
    <property type="entry name" value="Sulfatase_CS"/>
</dbReference>
<dbReference type="InterPro" id="IPR017850">
    <property type="entry name" value="Alkaline_phosphatase_core_sf"/>
</dbReference>
<dbReference type="AlphaFoldDB" id="A0A6C2UN82"/>
<evidence type="ECO:0000256" key="4">
    <source>
        <dbReference type="ARBA" id="ARBA00022729"/>
    </source>
</evidence>
<dbReference type="InterPro" id="IPR050738">
    <property type="entry name" value="Sulfatase"/>
</dbReference>
<evidence type="ECO:0000256" key="2">
    <source>
        <dbReference type="ARBA" id="ARBA00008779"/>
    </source>
</evidence>
<comment type="cofactor">
    <cofactor evidence="1">
        <name>Ca(2+)</name>
        <dbReference type="ChEBI" id="CHEBI:29108"/>
    </cofactor>
</comment>
<evidence type="ECO:0000256" key="1">
    <source>
        <dbReference type="ARBA" id="ARBA00001913"/>
    </source>
</evidence>
<gene>
    <name evidence="9" type="primary">atsA_198</name>
    <name evidence="9" type="ORF">SCARR_02569</name>
</gene>
<dbReference type="SUPFAM" id="SSF53649">
    <property type="entry name" value="Alkaline phosphatase-like"/>
    <property type="match status" value="1"/>
</dbReference>
<keyword evidence="3" id="KW-0479">Metal-binding</keyword>
<reference evidence="9 10" key="1">
    <citation type="submission" date="2019-04" db="EMBL/GenBank/DDBJ databases">
        <authorList>
            <person name="Van Vliet M D."/>
        </authorList>
    </citation>
    <scope>NUCLEOTIDE SEQUENCE [LARGE SCALE GENOMIC DNA]</scope>
    <source>
        <strain evidence="9 10">F21</strain>
    </source>
</reference>